<dbReference type="AlphaFoldDB" id="A0A8T1N1N5"/>
<dbReference type="InterPro" id="IPR036116">
    <property type="entry name" value="FN3_sf"/>
</dbReference>
<name>A0A8T1N1N5_CLOSI</name>
<evidence type="ECO:0000259" key="1">
    <source>
        <dbReference type="PROSITE" id="PS50853"/>
    </source>
</evidence>
<proteinExistence type="predicted"/>
<dbReference type="InterPro" id="IPR013783">
    <property type="entry name" value="Ig-like_fold"/>
</dbReference>
<protein>
    <recommendedName>
        <fullName evidence="1">Fibronectin type-III domain-containing protein</fullName>
    </recommendedName>
</protein>
<feature type="domain" description="Fibronectin type-III" evidence="1">
    <location>
        <begin position="5"/>
        <end position="90"/>
    </location>
</feature>
<accession>A0A8T1N1N5</accession>
<evidence type="ECO:0000313" key="2">
    <source>
        <dbReference type="EMBL" id="KAG5454851.1"/>
    </source>
</evidence>
<dbReference type="EMBL" id="NIRI02000005">
    <property type="protein sequence ID" value="KAG5454851.1"/>
    <property type="molecule type" value="Genomic_DNA"/>
</dbReference>
<dbReference type="CDD" id="cd00063">
    <property type="entry name" value="FN3"/>
    <property type="match status" value="1"/>
</dbReference>
<organism evidence="2 3">
    <name type="scientific">Clonorchis sinensis</name>
    <name type="common">Chinese liver fluke</name>
    <dbReference type="NCBI Taxonomy" id="79923"/>
    <lineage>
        <taxon>Eukaryota</taxon>
        <taxon>Metazoa</taxon>
        <taxon>Spiralia</taxon>
        <taxon>Lophotrochozoa</taxon>
        <taxon>Platyhelminthes</taxon>
        <taxon>Trematoda</taxon>
        <taxon>Digenea</taxon>
        <taxon>Opisthorchiida</taxon>
        <taxon>Opisthorchiata</taxon>
        <taxon>Opisthorchiidae</taxon>
        <taxon>Clonorchis</taxon>
    </lineage>
</organism>
<evidence type="ECO:0000313" key="3">
    <source>
        <dbReference type="Proteomes" id="UP000286415"/>
    </source>
</evidence>
<dbReference type="SUPFAM" id="SSF49265">
    <property type="entry name" value="Fibronectin type III"/>
    <property type="match status" value="1"/>
</dbReference>
<dbReference type="PROSITE" id="PS50853">
    <property type="entry name" value="FN3"/>
    <property type="match status" value="1"/>
</dbReference>
<dbReference type="Proteomes" id="UP000286415">
    <property type="component" value="Unassembled WGS sequence"/>
</dbReference>
<dbReference type="InterPro" id="IPR003961">
    <property type="entry name" value="FN3_dom"/>
</dbReference>
<reference evidence="2 3" key="2">
    <citation type="journal article" date="2021" name="Genomics">
        <title>High-quality reference genome for Clonorchis sinensis.</title>
        <authorList>
            <person name="Young N.D."/>
            <person name="Stroehlein A.J."/>
            <person name="Kinkar L."/>
            <person name="Wang T."/>
            <person name="Sohn W.M."/>
            <person name="Chang B.C.H."/>
            <person name="Kaur P."/>
            <person name="Weisz D."/>
            <person name="Dudchenko O."/>
            <person name="Aiden E.L."/>
            <person name="Korhonen P.K."/>
            <person name="Gasser R.B."/>
        </authorList>
    </citation>
    <scope>NUCLEOTIDE SEQUENCE [LARGE SCALE GENOMIC DNA]</scope>
    <source>
        <strain evidence="2">Cs-k2</strain>
    </source>
</reference>
<comment type="caution">
    <text evidence="2">The sequence shown here is derived from an EMBL/GenBank/DDBJ whole genome shotgun (WGS) entry which is preliminary data.</text>
</comment>
<gene>
    <name evidence="2" type="ORF">CSKR_203725</name>
</gene>
<reference evidence="2 3" key="1">
    <citation type="journal article" date="2018" name="Biotechnol. Adv.">
        <title>Improved genomic resources and new bioinformatic workflow for the carcinogenic parasite Clonorchis sinensis: Biotechnological implications.</title>
        <authorList>
            <person name="Wang D."/>
            <person name="Korhonen P.K."/>
            <person name="Gasser R.B."/>
            <person name="Young N.D."/>
        </authorList>
    </citation>
    <scope>NUCLEOTIDE SEQUENCE [LARGE SCALE GENOMIC DNA]</scope>
    <source>
        <strain evidence="2">Cs-k2</strain>
    </source>
</reference>
<dbReference type="Gene3D" id="2.60.40.10">
    <property type="entry name" value="Immunoglobulins"/>
    <property type="match status" value="1"/>
</dbReference>
<keyword evidence="3" id="KW-1185">Reference proteome</keyword>
<sequence length="103" mass="11843">MPPEPPGDVTVEQHGCKRMATVSWTHHCAHNYTVFFYSGDNVTKMEVTTKQYLTFGNLPRNTSLRVGIVARNDYQASVEAPSAEFRTPVDCGSYEHRYFRRRE</sequence>